<evidence type="ECO:0000256" key="2">
    <source>
        <dbReference type="ARBA" id="ARBA00006801"/>
    </source>
</evidence>
<gene>
    <name evidence="9" type="ORF">RchiOBHm_Chr1g0346431</name>
</gene>
<dbReference type="InterPro" id="IPR045109">
    <property type="entry name" value="LSDs-like"/>
</dbReference>
<dbReference type="SUPFAM" id="SSF51197">
    <property type="entry name" value="Clavaminate synthase-like"/>
    <property type="match status" value="1"/>
</dbReference>
<evidence type="ECO:0000256" key="1">
    <source>
        <dbReference type="ARBA" id="ARBA00004123"/>
    </source>
</evidence>
<dbReference type="GO" id="GO:0000785">
    <property type="term" value="C:chromatin"/>
    <property type="evidence" value="ECO:0007669"/>
    <property type="project" value="TreeGrafter"/>
</dbReference>
<dbReference type="GO" id="GO:0031490">
    <property type="term" value="F:chromatin DNA binding"/>
    <property type="evidence" value="ECO:0007669"/>
    <property type="project" value="TreeGrafter"/>
</dbReference>
<feature type="domain" description="RING-type" evidence="7">
    <location>
        <begin position="73"/>
        <end position="119"/>
    </location>
</feature>
<evidence type="ECO:0000259" key="7">
    <source>
        <dbReference type="PROSITE" id="PS50089"/>
    </source>
</evidence>
<dbReference type="GO" id="GO:0000118">
    <property type="term" value="C:histone deacetylase complex"/>
    <property type="evidence" value="ECO:0007669"/>
    <property type="project" value="TreeGrafter"/>
</dbReference>
<dbReference type="Pfam" id="PF02373">
    <property type="entry name" value="JmjC"/>
    <property type="match status" value="1"/>
</dbReference>
<comment type="caution">
    <text evidence="9">The sequence shown here is derived from an EMBL/GenBank/DDBJ whole genome shotgun (WGS) entry which is preliminary data.</text>
</comment>
<feature type="compositionally biased region" description="Basic and acidic residues" evidence="6">
    <location>
        <begin position="1024"/>
        <end position="1050"/>
    </location>
</feature>
<dbReference type="GO" id="GO:0032454">
    <property type="term" value="F:histone H3K9 demethylase activity"/>
    <property type="evidence" value="ECO:0007669"/>
    <property type="project" value="InterPro"/>
</dbReference>
<name>A0A2P6SF31_ROSCH</name>
<dbReference type="OrthoDB" id="1667110at2759"/>
<comment type="subcellular location">
    <subcellularLocation>
        <location evidence="1">Nucleus</location>
    </subcellularLocation>
</comment>
<evidence type="ECO:0000259" key="8">
    <source>
        <dbReference type="PROSITE" id="PS51184"/>
    </source>
</evidence>
<comment type="similarity">
    <text evidence="2">Belongs to the JARID1 histone demethylase family.</text>
</comment>
<feature type="compositionally biased region" description="Polar residues" evidence="6">
    <location>
        <begin position="1118"/>
        <end position="1128"/>
    </location>
</feature>
<dbReference type="InterPro" id="IPR001841">
    <property type="entry name" value="Znf_RING"/>
</dbReference>
<dbReference type="GO" id="GO:0003712">
    <property type="term" value="F:transcription coregulator activity"/>
    <property type="evidence" value="ECO:0007669"/>
    <property type="project" value="TreeGrafter"/>
</dbReference>
<protein>
    <submittedName>
        <fullName evidence="9">Putative transcription factor C2H2 family</fullName>
    </submittedName>
</protein>
<dbReference type="Gene3D" id="2.60.120.650">
    <property type="entry name" value="Cupin"/>
    <property type="match status" value="1"/>
</dbReference>
<dbReference type="InterPro" id="IPR003347">
    <property type="entry name" value="JmjC_dom"/>
</dbReference>
<dbReference type="EMBL" id="PDCK01000039">
    <property type="protein sequence ID" value="PRQ57270.1"/>
    <property type="molecule type" value="Genomic_DNA"/>
</dbReference>
<feature type="region of interest" description="Disordered" evidence="6">
    <location>
        <begin position="1024"/>
        <end position="1060"/>
    </location>
</feature>
<evidence type="ECO:0000256" key="4">
    <source>
        <dbReference type="ARBA" id="ARBA00023242"/>
    </source>
</evidence>
<dbReference type="PROSITE" id="PS50089">
    <property type="entry name" value="ZF_RING_2"/>
    <property type="match status" value="1"/>
</dbReference>
<keyword evidence="5" id="KW-0863">Zinc-finger</keyword>
<sequence>MGRGRKRSRKIAEYGGEGILGNQNYRTKREGGEGSWDSPSLRKRKREGEAGGSCSKKKCTKGSNWVNWKSSMCHQCQRNDRARVVNCTSCKRKRFCVSCIQNWYPQMSEEAIADACPVCLGNCNCKACLRLDETNHNLNSKLALHVSKDEEVEHSKYLLEALLPFLKRLNDEQVIEMVMETRRQGKSLSELKIQRSDSSPDDRVYCDNCNTSIIDFHRSCPICSYDLCLICCREIRDGNQQGSAEEVIGEYINRGLDYLHGGKGNLIKKPSETKLKCPVRSTSKWKVSKDRSIFCPSKDMDGCGCSVLELRCIFSENHIIELVEKAEEIAETKKLMYAAGPSAQKFSWFNSAGGADSRSNELTKAASREDSEDNYLYSPRAINIQHEDFKHFRCHWIQGEPVIVGNVLETATGLSWEPFVMWRACRQMRNIGHDRHVEFKAIDCLDWCELDIGIHQFFTGYLEGQFDGKMWPRILKLNDQSLDDYLEKRLPRHCAEFICCLPFKEYTHPRSGLLNLAVKLPMECVKPDMGPKMDIAYGVSQELGRGDSVTKLHCDSCDVVNVLTHTAEMTITAEQLCTIDGLKKEHIEQDRREMFENYETVDDNVDHKESGSGSSVRTAKGKQCCTQVKNQNRVAIFQEKTKAQTDSWNGGNFSKESMSEKNAEGGALWDIFRRQDVPKLQEYLWKHYKEFRHTYCCPLQQVTHPIHDQTFYLTLEHKRKLKEEYGIEPWTFIQKLGDAVFIPAGCPHQVRNLKSCIKVSVEFVSPENVGECLRLTDEFRTLPQKHIAKEDKLEVKKMIVHAVHEAVEILDQNLRLCSIKNFRGEKPSQPPVNICKGNIANKLREKAARGRPQEESKEVQILEEQPSQLSQPIEPAIDVGRFGCTRREEKDGGQPQEASRVDEEVQILKGQPSQSAQHVQPTAYVDSKHTMRKETEGGLLQETHGEVEDVQILEKQPWQSSQTVQATLHVGSIEHASREEKAGWQPQETSGEDEEVQILEEQHWQSSKSVQETVHIGSIGHAMREEKVGGRQHEGRGEQEEVRNLGEKPSKLSQPEPVQPTVDVDKAVQQLDELVELLRHFEQRRIPMGGRDGRISSQFQLLCSEFLTLSLHLGYTPNDTKPHTTPSAQPLHDPPVVDL</sequence>
<evidence type="ECO:0000313" key="10">
    <source>
        <dbReference type="Proteomes" id="UP000238479"/>
    </source>
</evidence>
<keyword evidence="10" id="KW-1185">Reference proteome</keyword>
<feature type="compositionally biased region" description="Basic and acidic residues" evidence="6">
    <location>
        <begin position="845"/>
        <end position="860"/>
    </location>
</feature>
<feature type="domain" description="JmjC" evidence="8">
    <location>
        <begin position="509"/>
        <end position="780"/>
    </location>
</feature>
<dbReference type="SMART" id="SM00558">
    <property type="entry name" value="JmjC"/>
    <property type="match status" value="1"/>
</dbReference>
<dbReference type="Proteomes" id="UP000238479">
    <property type="component" value="Chromosome 1"/>
</dbReference>
<dbReference type="PROSITE" id="PS51184">
    <property type="entry name" value="JMJC"/>
    <property type="match status" value="1"/>
</dbReference>
<feature type="region of interest" description="Disordered" evidence="6">
    <location>
        <begin position="1118"/>
        <end position="1139"/>
    </location>
</feature>
<evidence type="ECO:0000256" key="3">
    <source>
        <dbReference type="ARBA" id="ARBA00022723"/>
    </source>
</evidence>
<evidence type="ECO:0000256" key="5">
    <source>
        <dbReference type="PROSITE-ProRule" id="PRU00175"/>
    </source>
</evidence>
<feature type="region of interest" description="Disordered" evidence="6">
    <location>
        <begin position="21"/>
        <end position="59"/>
    </location>
</feature>
<keyword evidence="4" id="KW-0539">Nucleus</keyword>
<dbReference type="AlphaFoldDB" id="A0A2P6SF31"/>
<organism evidence="9 10">
    <name type="scientific">Rosa chinensis</name>
    <name type="common">China rose</name>
    <dbReference type="NCBI Taxonomy" id="74649"/>
    <lineage>
        <taxon>Eukaryota</taxon>
        <taxon>Viridiplantae</taxon>
        <taxon>Streptophyta</taxon>
        <taxon>Embryophyta</taxon>
        <taxon>Tracheophyta</taxon>
        <taxon>Spermatophyta</taxon>
        <taxon>Magnoliopsida</taxon>
        <taxon>eudicotyledons</taxon>
        <taxon>Gunneridae</taxon>
        <taxon>Pentapetalae</taxon>
        <taxon>rosids</taxon>
        <taxon>fabids</taxon>
        <taxon>Rosales</taxon>
        <taxon>Rosaceae</taxon>
        <taxon>Rosoideae</taxon>
        <taxon>Rosoideae incertae sedis</taxon>
        <taxon>Rosa</taxon>
    </lineage>
</organism>
<keyword evidence="5" id="KW-0862">Zinc</keyword>
<evidence type="ECO:0000313" key="9">
    <source>
        <dbReference type="EMBL" id="PRQ57270.1"/>
    </source>
</evidence>
<dbReference type="OMA" id="MERVYCD"/>
<dbReference type="PANTHER" id="PTHR12549:SF11">
    <property type="entry name" value="LYSINE-SPECIFIC DEMETHYLASE JMJ25"/>
    <property type="match status" value="1"/>
</dbReference>
<proteinExistence type="inferred from homology"/>
<dbReference type="CDD" id="cd02208">
    <property type="entry name" value="cupin_RmlC-like"/>
    <property type="match status" value="1"/>
</dbReference>
<keyword evidence="3" id="KW-0479">Metal-binding</keyword>
<dbReference type="PANTHER" id="PTHR12549">
    <property type="entry name" value="JMJC DOMAIN-CONTAINING HISTONE DEMETHYLATION PROTEIN"/>
    <property type="match status" value="1"/>
</dbReference>
<dbReference type="Gramene" id="PRQ57270">
    <property type="protein sequence ID" value="PRQ57270"/>
    <property type="gene ID" value="RchiOBHm_Chr1g0346431"/>
</dbReference>
<dbReference type="GO" id="GO:0006357">
    <property type="term" value="P:regulation of transcription by RNA polymerase II"/>
    <property type="evidence" value="ECO:0007669"/>
    <property type="project" value="TreeGrafter"/>
</dbReference>
<accession>A0A2P6SF31</accession>
<dbReference type="GO" id="GO:0008270">
    <property type="term" value="F:zinc ion binding"/>
    <property type="evidence" value="ECO:0007669"/>
    <property type="project" value="UniProtKB-KW"/>
</dbReference>
<reference evidence="9 10" key="1">
    <citation type="journal article" date="2018" name="Nat. Genet.">
        <title>The Rosa genome provides new insights in the design of modern roses.</title>
        <authorList>
            <person name="Bendahmane M."/>
        </authorList>
    </citation>
    <scope>NUCLEOTIDE SEQUENCE [LARGE SCALE GENOMIC DNA]</scope>
    <source>
        <strain evidence="10">cv. Old Blush</strain>
    </source>
</reference>
<feature type="region of interest" description="Disordered" evidence="6">
    <location>
        <begin position="845"/>
        <end position="876"/>
    </location>
</feature>
<evidence type="ECO:0000256" key="6">
    <source>
        <dbReference type="SAM" id="MobiDB-lite"/>
    </source>
</evidence>